<name>A0A3D8GUJ4_9BACI</name>
<dbReference type="AlphaFoldDB" id="A0A3D8GUJ4"/>
<gene>
    <name evidence="1" type="ORF">DRW41_00655</name>
</gene>
<keyword evidence="2" id="KW-1185">Reference proteome</keyword>
<dbReference type="OrthoDB" id="2869895at2"/>
<reference evidence="1 2" key="1">
    <citation type="submission" date="2018-07" db="EMBL/GenBank/DDBJ databases">
        <title>Bacillus sp. YLB-04 draft genome sequence.</title>
        <authorList>
            <person name="Yu L."/>
            <person name="Tang X."/>
        </authorList>
    </citation>
    <scope>NUCLEOTIDE SEQUENCE [LARGE SCALE GENOMIC DNA]</scope>
    <source>
        <strain evidence="1 2">YLB-04</strain>
    </source>
</reference>
<organism evidence="1 2">
    <name type="scientific">Neobacillus piezotolerans</name>
    <dbReference type="NCBI Taxonomy" id="2259171"/>
    <lineage>
        <taxon>Bacteria</taxon>
        <taxon>Bacillati</taxon>
        <taxon>Bacillota</taxon>
        <taxon>Bacilli</taxon>
        <taxon>Bacillales</taxon>
        <taxon>Bacillaceae</taxon>
        <taxon>Neobacillus</taxon>
    </lineage>
</organism>
<proteinExistence type="predicted"/>
<comment type="caution">
    <text evidence="1">The sequence shown here is derived from an EMBL/GenBank/DDBJ whole genome shotgun (WGS) entry which is preliminary data.</text>
</comment>
<sequence length="123" mass="14802">MKIITRDQLEQLFQIFQPKLDLTNIITIVDEDLEKVLHYFLILKEFGQEITAGSPFTTEQILYSQYYWYVYFKNQYFSKYGYDAGMDQQAFKLIEHIAYELNDEVNWDFLEQITNDLETGHEC</sequence>
<dbReference type="EMBL" id="QNQT01000001">
    <property type="protein sequence ID" value="RDU38115.1"/>
    <property type="molecule type" value="Genomic_DNA"/>
</dbReference>
<evidence type="ECO:0000313" key="1">
    <source>
        <dbReference type="EMBL" id="RDU38115.1"/>
    </source>
</evidence>
<accession>A0A3D8GUJ4</accession>
<protein>
    <submittedName>
        <fullName evidence="1">Uncharacterized protein</fullName>
    </submittedName>
</protein>
<dbReference type="Proteomes" id="UP000257144">
    <property type="component" value="Unassembled WGS sequence"/>
</dbReference>
<evidence type="ECO:0000313" key="2">
    <source>
        <dbReference type="Proteomes" id="UP000257144"/>
    </source>
</evidence>
<dbReference type="RefSeq" id="WP_115450032.1">
    <property type="nucleotide sequence ID" value="NZ_QNQT01000001.1"/>
</dbReference>